<reference evidence="4" key="3">
    <citation type="submission" date="2015-06" db="UniProtKB">
        <authorList>
            <consortium name="EnsemblProtists"/>
        </authorList>
    </citation>
    <scope>IDENTIFICATION</scope>
</reference>
<dbReference type="RefSeq" id="XP_005828891.1">
    <property type="nucleotide sequence ID" value="XM_005828834.1"/>
</dbReference>
<feature type="transmembrane region" description="Helical" evidence="2">
    <location>
        <begin position="166"/>
        <end position="187"/>
    </location>
</feature>
<proteinExistence type="predicted"/>
<reference evidence="5" key="2">
    <citation type="submission" date="2012-11" db="EMBL/GenBank/DDBJ databases">
        <authorList>
            <person name="Kuo A."/>
            <person name="Curtis B.A."/>
            <person name="Tanifuji G."/>
            <person name="Burki F."/>
            <person name="Gruber A."/>
            <person name="Irimia M."/>
            <person name="Maruyama S."/>
            <person name="Arias M.C."/>
            <person name="Ball S.G."/>
            <person name="Gile G.H."/>
            <person name="Hirakawa Y."/>
            <person name="Hopkins J.F."/>
            <person name="Rensing S.A."/>
            <person name="Schmutz J."/>
            <person name="Symeonidi A."/>
            <person name="Elias M."/>
            <person name="Eveleigh R.J."/>
            <person name="Herman E.K."/>
            <person name="Klute M.J."/>
            <person name="Nakayama T."/>
            <person name="Obornik M."/>
            <person name="Reyes-Prieto A."/>
            <person name="Armbrust E.V."/>
            <person name="Aves S.J."/>
            <person name="Beiko R.G."/>
            <person name="Coutinho P."/>
            <person name="Dacks J.B."/>
            <person name="Durnford D.G."/>
            <person name="Fast N.M."/>
            <person name="Green B.R."/>
            <person name="Grisdale C."/>
            <person name="Hempe F."/>
            <person name="Henrissat B."/>
            <person name="Hoppner M.P."/>
            <person name="Ishida K.-I."/>
            <person name="Kim E."/>
            <person name="Koreny L."/>
            <person name="Kroth P.G."/>
            <person name="Liu Y."/>
            <person name="Malik S.-B."/>
            <person name="Maier U.G."/>
            <person name="McRose D."/>
            <person name="Mock T."/>
            <person name="Neilson J.A."/>
            <person name="Onodera N.T."/>
            <person name="Poole A.M."/>
            <person name="Pritham E.J."/>
            <person name="Richards T.A."/>
            <person name="Rocap G."/>
            <person name="Roy S.W."/>
            <person name="Sarai C."/>
            <person name="Schaack S."/>
            <person name="Shirato S."/>
            <person name="Slamovits C.H."/>
            <person name="Spencer D.F."/>
            <person name="Suzuki S."/>
            <person name="Worden A.Z."/>
            <person name="Zauner S."/>
            <person name="Barry K."/>
            <person name="Bell C."/>
            <person name="Bharti A.K."/>
            <person name="Crow J.A."/>
            <person name="Grimwood J."/>
            <person name="Kramer R."/>
            <person name="Lindquist E."/>
            <person name="Lucas S."/>
            <person name="Salamov A."/>
            <person name="McFadden G.I."/>
            <person name="Lane C.E."/>
            <person name="Keeling P.J."/>
            <person name="Gray M.W."/>
            <person name="Grigoriev I.V."/>
            <person name="Archibald J.M."/>
        </authorList>
    </citation>
    <scope>NUCLEOTIDE SEQUENCE</scope>
    <source>
        <strain evidence="5">CCMP2712</strain>
    </source>
</reference>
<evidence type="ECO:0000256" key="1">
    <source>
        <dbReference type="SAM" id="MobiDB-lite"/>
    </source>
</evidence>
<keyword evidence="2" id="KW-1133">Transmembrane helix</keyword>
<feature type="transmembrane region" description="Helical" evidence="2">
    <location>
        <begin position="66"/>
        <end position="84"/>
    </location>
</feature>
<sequence length="383" mass="43317">MADLVSVVAGFLSWCLLAMEAAGLGLAMQRGKMKVAKGVAPFVLLHMMSAAMPVSTDSKMCSATNVLISTLISLIVLYLPIGLLEWGINDEEKQIAWSEKLIENLKEESLETGEIMKSEEESQVEQDDDGDDSSTKIDKNDIEEIESLYLKSAELRRGIVTKVNDAMRLILVVVTFYVLAAIALGWWSHCTAQGSWGMQKWPIAEPRLPPFLSSSADSWQSILVRFGFVMFFGWLVTVSTYLISGHFEPNSGQRVNWIPCIFFILFGAPTMLIVWIFWGSEVFFLWCRVIAFSIVPFAVEDRITSWILALPKIRLRPRVTIFLCEKDASRWQRSMWKMVINRKHRGGSHCRDEHQLPEAPVRMSVEALDEVLESRTQQSKVSS</sequence>
<reference evidence="3 5" key="1">
    <citation type="journal article" date="2012" name="Nature">
        <title>Algal genomes reveal evolutionary mosaicism and the fate of nucleomorphs.</title>
        <authorList>
            <consortium name="DOE Joint Genome Institute"/>
            <person name="Curtis B.A."/>
            <person name="Tanifuji G."/>
            <person name="Burki F."/>
            <person name="Gruber A."/>
            <person name="Irimia M."/>
            <person name="Maruyama S."/>
            <person name="Arias M.C."/>
            <person name="Ball S.G."/>
            <person name="Gile G.H."/>
            <person name="Hirakawa Y."/>
            <person name="Hopkins J.F."/>
            <person name="Kuo A."/>
            <person name="Rensing S.A."/>
            <person name="Schmutz J."/>
            <person name="Symeonidi A."/>
            <person name="Elias M."/>
            <person name="Eveleigh R.J."/>
            <person name="Herman E.K."/>
            <person name="Klute M.J."/>
            <person name="Nakayama T."/>
            <person name="Obornik M."/>
            <person name="Reyes-Prieto A."/>
            <person name="Armbrust E.V."/>
            <person name="Aves S.J."/>
            <person name="Beiko R.G."/>
            <person name="Coutinho P."/>
            <person name="Dacks J.B."/>
            <person name="Durnford D.G."/>
            <person name="Fast N.M."/>
            <person name="Green B.R."/>
            <person name="Grisdale C.J."/>
            <person name="Hempel F."/>
            <person name="Henrissat B."/>
            <person name="Hoppner M.P."/>
            <person name="Ishida K."/>
            <person name="Kim E."/>
            <person name="Koreny L."/>
            <person name="Kroth P.G."/>
            <person name="Liu Y."/>
            <person name="Malik S.B."/>
            <person name="Maier U.G."/>
            <person name="McRose D."/>
            <person name="Mock T."/>
            <person name="Neilson J.A."/>
            <person name="Onodera N.T."/>
            <person name="Poole A.M."/>
            <person name="Pritham E.J."/>
            <person name="Richards T.A."/>
            <person name="Rocap G."/>
            <person name="Roy S.W."/>
            <person name="Sarai C."/>
            <person name="Schaack S."/>
            <person name="Shirato S."/>
            <person name="Slamovits C.H."/>
            <person name="Spencer D.F."/>
            <person name="Suzuki S."/>
            <person name="Worden A.Z."/>
            <person name="Zauner S."/>
            <person name="Barry K."/>
            <person name="Bell C."/>
            <person name="Bharti A.K."/>
            <person name="Crow J.A."/>
            <person name="Grimwood J."/>
            <person name="Kramer R."/>
            <person name="Lindquist E."/>
            <person name="Lucas S."/>
            <person name="Salamov A."/>
            <person name="McFadden G.I."/>
            <person name="Lane C.E."/>
            <person name="Keeling P.J."/>
            <person name="Gray M.W."/>
            <person name="Grigoriev I.V."/>
            <person name="Archibald J.M."/>
        </authorList>
    </citation>
    <scope>NUCLEOTIDE SEQUENCE</scope>
    <source>
        <strain evidence="3 5">CCMP2712</strain>
    </source>
</reference>
<dbReference type="PaxDb" id="55529-EKX41911"/>
<feature type="region of interest" description="Disordered" evidence="1">
    <location>
        <begin position="113"/>
        <end position="137"/>
    </location>
</feature>
<feature type="transmembrane region" description="Helical" evidence="2">
    <location>
        <begin position="6"/>
        <end position="28"/>
    </location>
</feature>
<dbReference type="EnsemblProtists" id="EKX41911">
    <property type="protein sequence ID" value="EKX41911"/>
    <property type="gene ID" value="GUITHDRAFT_112046"/>
</dbReference>
<evidence type="ECO:0000313" key="5">
    <source>
        <dbReference type="Proteomes" id="UP000011087"/>
    </source>
</evidence>
<protein>
    <submittedName>
        <fullName evidence="3 4">Uncharacterized protein</fullName>
    </submittedName>
</protein>
<name>L1J096_GUITC</name>
<evidence type="ECO:0000313" key="4">
    <source>
        <dbReference type="EnsemblProtists" id="EKX41911"/>
    </source>
</evidence>
<feature type="compositionally biased region" description="Acidic residues" evidence="1">
    <location>
        <begin position="121"/>
        <end position="132"/>
    </location>
</feature>
<feature type="transmembrane region" description="Helical" evidence="2">
    <location>
        <begin position="255"/>
        <end position="277"/>
    </location>
</feature>
<feature type="transmembrane region" description="Helical" evidence="2">
    <location>
        <begin position="222"/>
        <end position="243"/>
    </location>
</feature>
<keyword evidence="2" id="KW-0472">Membrane</keyword>
<dbReference type="AlphaFoldDB" id="L1J096"/>
<gene>
    <name evidence="3" type="ORF">GUITHDRAFT_112046</name>
</gene>
<evidence type="ECO:0000313" key="3">
    <source>
        <dbReference type="EMBL" id="EKX41911.1"/>
    </source>
</evidence>
<feature type="transmembrane region" description="Helical" evidence="2">
    <location>
        <begin position="283"/>
        <end position="299"/>
    </location>
</feature>
<dbReference type="EMBL" id="JH993020">
    <property type="protein sequence ID" value="EKX41911.1"/>
    <property type="molecule type" value="Genomic_DNA"/>
</dbReference>
<dbReference type="GeneID" id="17298625"/>
<organism evidence="3">
    <name type="scientific">Guillardia theta (strain CCMP2712)</name>
    <name type="common">Cryptophyte</name>
    <dbReference type="NCBI Taxonomy" id="905079"/>
    <lineage>
        <taxon>Eukaryota</taxon>
        <taxon>Cryptophyceae</taxon>
        <taxon>Pyrenomonadales</taxon>
        <taxon>Geminigeraceae</taxon>
        <taxon>Guillardia</taxon>
    </lineage>
</organism>
<evidence type="ECO:0000256" key="2">
    <source>
        <dbReference type="SAM" id="Phobius"/>
    </source>
</evidence>
<dbReference type="KEGG" id="gtt:GUITHDRAFT_112046"/>
<dbReference type="HOGENOM" id="CLU_722504_0_0_1"/>
<dbReference type="Proteomes" id="UP000011087">
    <property type="component" value="Unassembled WGS sequence"/>
</dbReference>
<keyword evidence="5" id="KW-1185">Reference proteome</keyword>
<accession>L1J096</accession>
<keyword evidence="2" id="KW-0812">Transmembrane</keyword>
<feature type="transmembrane region" description="Helical" evidence="2">
    <location>
        <begin position="35"/>
        <end position="54"/>
    </location>
</feature>